<comment type="function">
    <text evidence="6">Essential cell division protein that coordinates cell division and chromosome segregation. The N-terminus is involved in assembly of the cell-division machinery. The C-terminus functions as a DNA motor that moves dsDNA in an ATP-dependent manner towards the dif recombination site, which is located within the replication terminus region. Translocation stops specifically at Xer-dif sites, where FtsK interacts with the Xer recombinase, allowing activation of chromosome unlinking by recombination. FtsK orienting polar sequences (KOPS) guide the direction of DNA translocation. FtsK can remove proteins from DNA as it translocates, but translocation stops specifically at XerCD-dif site, thereby preventing removal of XerC and XerD from dif.</text>
</comment>
<evidence type="ECO:0000256" key="5">
    <source>
        <dbReference type="ARBA" id="ARBA00023125"/>
    </source>
</evidence>
<dbReference type="AlphaFoldDB" id="S5R3M2"/>
<proteinExistence type="inferred from homology"/>
<evidence type="ECO:0000313" key="10">
    <source>
        <dbReference type="Proteomes" id="UP000015216"/>
    </source>
</evidence>
<dbReference type="Pfam" id="PF01580">
    <property type="entry name" value="FtsK_SpoIIIE"/>
    <property type="match status" value="1"/>
</dbReference>
<dbReference type="PATRIC" id="fig|669502.6.peg.98"/>
<evidence type="ECO:0000313" key="9">
    <source>
        <dbReference type="EMBL" id="AGS06794.1"/>
    </source>
</evidence>
<dbReference type="InterPro" id="IPR003593">
    <property type="entry name" value="AAA+_ATPase"/>
</dbReference>
<dbReference type="EMBL" id="CP003468">
    <property type="protein sequence ID" value="AGS06794.1"/>
    <property type="molecule type" value="Genomic_DNA"/>
</dbReference>
<evidence type="ECO:0000256" key="1">
    <source>
        <dbReference type="ARBA" id="ARBA00004308"/>
    </source>
</evidence>
<dbReference type="SMART" id="SM00382">
    <property type="entry name" value="AAA"/>
    <property type="match status" value="1"/>
</dbReference>
<sequence>MPISKKSISKKSISKKSISKKSINKTLPINKKSISKKSISKKSINKTLPINKKSISKKSISKKSINKTLPINKKSISKKSINKTLPINKKSISKKSINKTLFKINYTLPSLILLDKVSKKKVISIKSLKFIGNLIEKKLYDFGIKVKVVRIHSGPVVTCYEIELAVGIKGSQIINLSNDLSRSLSLTSLRVIEIISGTNHMGIELPNPKRKIVRLIEIFDSDIYKNSTSKLTIALGKNIIGNPVILNLEKMSHILISGTTGSGKSIAINAIILSILYKSYPSDVKLILIDPKMLELSIYKDIPHLLTPVITNMNKVSHILNWVINEMEQRYQKMSKLGVRNLFEYNKKIFLKKKKNNELNSTEYLNTLPSIVVIIDELADLMMIDGKNIEKLIVRISQKARAAGIHLILATQRPSVNIITGLIKANIPTRIAFKVNSKIDSRTILDQIGAEKLLGKGDMLYFSDSISLTRVHGAFVSNQEVKKVIKYLKKQEKPSYIKNLLS</sequence>
<dbReference type="Gene3D" id="3.40.50.300">
    <property type="entry name" value="P-loop containing nucleotide triphosphate hydrolases"/>
    <property type="match status" value="1"/>
</dbReference>
<evidence type="ECO:0000259" key="8">
    <source>
        <dbReference type="PROSITE" id="PS50901"/>
    </source>
</evidence>
<feature type="binding site" evidence="7">
    <location>
        <begin position="258"/>
        <end position="265"/>
    </location>
    <ligand>
        <name>ATP</name>
        <dbReference type="ChEBI" id="CHEBI:30616"/>
    </ligand>
</feature>
<evidence type="ECO:0000256" key="7">
    <source>
        <dbReference type="PROSITE-ProRule" id="PRU00289"/>
    </source>
</evidence>
<dbReference type="SUPFAM" id="SSF52540">
    <property type="entry name" value="P-loop containing nucleoside triphosphate hydrolases"/>
    <property type="match status" value="1"/>
</dbReference>
<dbReference type="InterPro" id="IPR050206">
    <property type="entry name" value="FtsK/SpoIIIE/SftA"/>
</dbReference>
<name>S5R3M2_9PROT</name>
<dbReference type="GO" id="GO:0005524">
    <property type="term" value="F:ATP binding"/>
    <property type="evidence" value="ECO:0007669"/>
    <property type="project" value="UniProtKB-UniRule"/>
</dbReference>
<keyword evidence="5" id="KW-0238">DNA-binding</keyword>
<comment type="subcellular location">
    <subcellularLocation>
        <location evidence="1">Endomembrane system</location>
    </subcellularLocation>
</comment>
<evidence type="ECO:0000256" key="3">
    <source>
        <dbReference type="ARBA" id="ARBA00022741"/>
    </source>
</evidence>
<protein>
    <submittedName>
        <fullName evidence="9">DNA translocase FtsK</fullName>
    </submittedName>
</protein>
<evidence type="ECO:0000256" key="6">
    <source>
        <dbReference type="ARBA" id="ARBA00024784"/>
    </source>
</evidence>
<dbReference type="Gene3D" id="3.30.980.40">
    <property type="match status" value="1"/>
</dbReference>
<dbReference type="InterPro" id="IPR002543">
    <property type="entry name" value="FtsK_dom"/>
</dbReference>
<gene>
    <name evidence="9" type="primary">ftsK</name>
    <name evidence="9" type="ORF">SSDC_00500</name>
</gene>
<keyword evidence="10" id="KW-1185">Reference proteome</keyword>
<dbReference type="PROSITE" id="PS50901">
    <property type="entry name" value="FTSK"/>
    <property type="match status" value="1"/>
</dbReference>
<dbReference type="KEGG" id="ssdc:SSDC_00500"/>
<keyword evidence="4 7" id="KW-0067">ATP-binding</keyword>
<dbReference type="RefSeq" id="WP_020915369.1">
    <property type="nucleotide sequence ID" value="NC_021885.1"/>
</dbReference>
<keyword evidence="3 7" id="KW-0547">Nucleotide-binding</keyword>
<dbReference type="InterPro" id="IPR041027">
    <property type="entry name" value="FtsK_alpha"/>
</dbReference>
<evidence type="ECO:0000256" key="4">
    <source>
        <dbReference type="ARBA" id="ARBA00022840"/>
    </source>
</evidence>
<dbReference type="PANTHER" id="PTHR22683:SF41">
    <property type="entry name" value="DNA TRANSLOCASE FTSK"/>
    <property type="match status" value="1"/>
</dbReference>
<dbReference type="Pfam" id="PF17854">
    <property type="entry name" value="FtsK_alpha"/>
    <property type="match status" value="1"/>
</dbReference>
<dbReference type="eggNOG" id="COG1674">
    <property type="taxonomic scope" value="Bacteria"/>
</dbReference>
<dbReference type="PANTHER" id="PTHR22683">
    <property type="entry name" value="SPORULATION PROTEIN RELATED"/>
    <property type="match status" value="1"/>
</dbReference>
<accession>S5R3M2</accession>
<dbReference type="GO" id="GO:0003677">
    <property type="term" value="F:DNA binding"/>
    <property type="evidence" value="ECO:0007669"/>
    <property type="project" value="UniProtKB-KW"/>
</dbReference>
<evidence type="ECO:0000256" key="2">
    <source>
        <dbReference type="ARBA" id="ARBA00006474"/>
    </source>
</evidence>
<feature type="domain" description="FtsK" evidence="8">
    <location>
        <begin position="241"/>
        <end position="442"/>
    </location>
</feature>
<dbReference type="HOGENOM" id="CLU_001981_9_10_4"/>
<dbReference type="CDD" id="cd01127">
    <property type="entry name" value="TrwB_TraG_TraD_VirD4"/>
    <property type="match status" value="1"/>
</dbReference>
<organism evidence="9 10">
    <name type="scientific">Candidatus Profftella armatura</name>
    <dbReference type="NCBI Taxonomy" id="669502"/>
    <lineage>
        <taxon>Bacteria</taxon>
        <taxon>Pseudomonadati</taxon>
        <taxon>Pseudomonadota</taxon>
        <taxon>Betaproteobacteria</taxon>
        <taxon>Candidatus Profftella</taxon>
    </lineage>
</organism>
<reference evidence="9 10" key="1">
    <citation type="journal article" date="2013" name="Curr. Biol.">
        <title>Defensive bacteriome symbiont with a drastically reduced genome.</title>
        <authorList>
            <person name="Nakabachi A."/>
            <person name="Ueoka R."/>
            <person name="Oshima K."/>
            <person name="Teta R."/>
            <person name="Mangoni A."/>
            <person name="Gurgui M."/>
            <person name="Oldham N.J."/>
            <person name="van Echten-Deckert G."/>
            <person name="Okamura K."/>
            <person name="Yamamoto K."/>
            <person name="Inoue H."/>
            <person name="Ohkuma M."/>
            <person name="Hongoh Y."/>
            <person name="Miyagishima S.Y."/>
            <person name="Hattori M."/>
            <person name="Piel J."/>
            <person name="Fukatsu T."/>
        </authorList>
    </citation>
    <scope>NUCLEOTIDE SEQUENCE [LARGE SCALE GENOMIC DNA]</scope>
    <source>
        <strain evidence="9 10">DC</strain>
    </source>
</reference>
<dbReference type="InterPro" id="IPR027417">
    <property type="entry name" value="P-loop_NTPase"/>
</dbReference>
<dbReference type="GeneID" id="301552965"/>
<comment type="similarity">
    <text evidence="2">Belongs to the FtsK/SpoIIIE/SftA family.</text>
</comment>
<dbReference type="STRING" id="669502.SSDC_00500"/>
<dbReference type="Proteomes" id="UP000015216">
    <property type="component" value="Chromosome"/>
</dbReference>